<protein>
    <submittedName>
        <fullName evidence="6">Formate transporter</fullName>
    </submittedName>
</protein>
<dbReference type="OrthoDB" id="9786493at2"/>
<sequence>MTADEHGLFPGKHFISTALEALETKTAMSGELARRYLQRAGMAGILIGLFYGTYFAVLAAFTSIDVGAGTLQPLGRIAGALAFGWALVFIYYTKSELLTSNMMIVSIGAYHGRTTWGKAVRLLGLCYVGNLLGGLFVALLVRFSTLVDGVALDVMLASVEHKLDYVASGPAGWVDLLVRAVLCNFMINMAMLLVYNGLIKDDLTKSLAMIVSVFIFAFLGLEHSVANTVLFSIVGLKEGIDVGLAAGNVGIALVGNFLGGGVLIGLYYAYVNDDSQYLRTRPPADG</sequence>
<dbReference type="PANTHER" id="PTHR30520">
    <property type="entry name" value="FORMATE TRANSPORTER-RELATED"/>
    <property type="match status" value="1"/>
</dbReference>
<gene>
    <name evidence="6" type="ORF">Q760_06635</name>
</gene>
<evidence type="ECO:0000313" key="7">
    <source>
        <dbReference type="Proteomes" id="UP000029833"/>
    </source>
</evidence>
<feature type="transmembrane region" description="Helical" evidence="5">
    <location>
        <begin position="74"/>
        <end position="93"/>
    </location>
</feature>
<dbReference type="Proteomes" id="UP000029833">
    <property type="component" value="Unassembled WGS sequence"/>
</dbReference>
<feature type="transmembrane region" description="Helical" evidence="5">
    <location>
        <begin position="246"/>
        <end position="271"/>
    </location>
</feature>
<dbReference type="GO" id="GO:0015499">
    <property type="term" value="F:formate transmembrane transporter activity"/>
    <property type="evidence" value="ECO:0007669"/>
    <property type="project" value="TreeGrafter"/>
</dbReference>
<dbReference type="PANTHER" id="PTHR30520:SF8">
    <property type="entry name" value="NITRITE TRANSPORTER NIRC"/>
    <property type="match status" value="1"/>
</dbReference>
<dbReference type="InterPro" id="IPR000292">
    <property type="entry name" value="For/NO2_transpt"/>
</dbReference>
<evidence type="ECO:0000256" key="3">
    <source>
        <dbReference type="ARBA" id="ARBA00022989"/>
    </source>
</evidence>
<keyword evidence="3 5" id="KW-1133">Transmembrane helix</keyword>
<evidence type="ECO:0000256" key="1">
    <source>
        <dbReference type="ARBA" id="ARBA00004141"/>
    </source>
</evidence>
<evidence type="ECO:0000256" key="2">
    <source>
        <dbReference type="ARBA" id="ARBA00022692"/>
    </source>
</evidence>
<feature type="transmembrane region" description="Helical" evidence="5">
    <location>
        <begin position="122"/>
        <end position="143"/>
    </location>
</feature>
<feature type="transmembrane region" description="Helical" evidence="5">
    <location>
        <begin position="176"/>
        <end position="195"/>
    </location>
</feature>
<dbReference type="RefSeq" id="WP_034626077.1">
    <property type="nucleotide sequence ID" value="NZ_AXNT01000018.1"/>
</dbReference>
<dbReference type="STRING" id="1408250.Q760_06635"/>
<name>A0A0A0B8V7_9CELL</name>
<comment type="subcellular location">
    <subcellularLocation>
        <location evidence="1">Membrane</location>
        <topology evidence="1">Multi-pass membrane protein</topology>
    </subcellularLocation>
</comment>
<dbReference type="InterPro" id="IPR023271">
    <property type="entry name" value="Aquaporin-like"/>
</dbReference>
<accession>A0A0A0B8V7</accession>
<dbReference type="EMBL" id="AXNT01000018">
    <property type="protein sequence ID" value="KGM03310.1"/>
    <property type="molecule type" value="Genomic_DNA"/>
</dbReference>
<evidence type="ECO:0000256" key="5">
    <source>
        <dbReference type="SAM" id="Phobius"/>
    </source>
</evidence>
<keyword evidence="2 5" id="KW-0812">Transmembrane</keyword>
<dbReference type="GO" id="GO:0005886">
    <property type="term" value="C:plasma membrane"/>
    <property type="evidence" value="ECO:0007669"/>
    <property type="project" value="TreeGrafter"/>
</dbReference>
<dbReference type="Pfam" id="PF01226">
    <property type="entry name" value="Form_Nir_trans"/>
    <property type="match status" value="1"/>
</dbReference>
<feature type="transmembrane region" description="Helical" evidence="5">
    <location>
        <begin position="42"/>
        <end position="62"/>
    </location>
</feature>
<comment type="caution">
    <text evidence="6">The sequence shown here is derived from an EMBL/GenBank/DDBJ whole genome shotgun (WGS) entry which is preliminary data.</text>
</comment>
<evidence type="ECO:0000256" key="4">
    <source>
        <dbReference type="ARBA" id="ARBA00023136"/>
    </source>
</evidence>
<dbReference type="AlphaFoldDB" id="A0A0A0B8V7"/>
<evidence type="ECO:0000313" key="6">
    <source>
        <dbReference type="EMBL" id="KGM03310.1"/>
    </source>
</evidence>
<keyword evidence="7" id="KW-1185">Reference proteome</keyword>
<dbReference type="Gene3D" id="1.20.1080.10">
    <property type="entry name" value="Glycerol uptake facilitator protein"/>
    <property type="match status" value="1"/>
</dbReference>
<feature type="transmembrane region" description="Helical" evidence="5">
    <location>
        <begin position="207"/>
        <end position="226"/>
    </location>
</feature>
<organism evidence="6 7">
    <name type="scientific">Cellulomonas cellasea DSM 20118</name>
    <dbReference type="NCBI Taxonomy" id="1408250"/>
    <lineage>
        <taxon>Bacteria</taxon>
        <taxon>Bacillati</taxon>
        <taxon>Actinomycetota</taxon>
        <taxon>Actinomycetes</taxon>
        <taxon>Micrococcales</taxon>
        <taxon>Cellulomonadaceae</taxon>
        <taxon>Cellulomonas</taxon>
    </lineage>
</organism>
<keyword evidence="4 5" id="KW-0472">Membrane</keyword>
<proteinExistence type="predicted"/>
<reference evidence="6 7" key="1">
    <citation type="submission" date="2013-10" db="EMBL/GenBank/DDBJ databases">
        <authorList>
            <person name="Wang G."/>
            <person name="Zhuang W."/>
        </authorList>
    </citation>
    <scope>NUCLEOTIDE SEQUENCE [LARGE SCALE GENOMIC DNA]</scope>
    <source>
        <strain evidence="6 7">DSM 20118</strain>
    </source>
</reference>